<dbReference type="OrthoDB" id="6379443at2759"/>
<evidence type="ECO:0000256" key="5">
    <source>
        <dbReference type="ARBA" id="ARBA00022801"/>
    </source>
</evidence>
<comment type="similarity">
    <text evidence="2">Belongs to the peptidase S54 family.</text>
</comment>
<dbReference type="PANTHER" id="PTHR43066">
    <property type="entry name" value="RHOMBOID-RELATED PROTEIN"/>
    <property type="match status" value="1"/>
</dbReference>
<reference evidence="11" key="1">
    <citation type="submission" date="2020-11" db="EMBL/GenBank/DDBJ databases">
        <authorList>
            <person name="Tran Van P."/>
        </authorList>
    </citation>
    <scope>NUCLEOTIDE SEQUENCE</scope>
</reference>
<keyword evidence="4 9" id="KW-0812">Transmembrane</keyword>
<evidence type="ECO:0000256" key="3">
    <source>
        <dbReference type="ARBA" id="ARBA00022670"/>
    </source>
</evidence>
<evidence type="ECO:0000256" key="9">
    <source>
        <dbReference type="SAM" id="Phobius"/>
    </source>
</evidence>
<feature type="non-terminal residue" evidence="11">
    <location>
        <position position="1"/>
    </location>
</feature>
<evidence type="ECO:0000256" key="4">
    <source>
        <dbReference type="ARBA" id="ARBA00022692"/>
    </source>
</evidence>
<keyword evidence="7 9" id="KW-0472">Membrane</keyword>
<feature type="region of interest" description="Disordered" evidence="8">
    <location>
        <begin position="429"/>
        <end position="526"/>
    </location>
</feature>
<evidence type="ECO:0000256" key="6">
    <source>
        <dbReference type="ARBA" id="ARBA00022989"/>
    </source>
</evidence>
<dbReference type="GO" id="GO:0016020">
    <property type="term" value="C:membrane"/>
    <property type="evidence" value="ECO:0007669"/>
    <property type="project" value="UniProtKB-SubCell"/>
</dbReference>
<dbReference type="PANTHER" id="PTHR43066:SF1">
    <property type="entry name" value="RHOMBOID PROTEIN 2"/>
    <property type="match status" value="1"/>
</dbReference>
<organism evidence="11">
    <name type="scientific">Notodromas monacha</name>
    <dbReference type="NCBI Taxonomy" id="399045"/>
    <lineage>
        <taxon>Eukaryota</taxon>
        <taxon>Metazoa</taxon>
        <taxon>Ecdysozoa</taxon>
        <taxon>Arthropoda</taxon>
        <taxon>Crustacea</taxon>
        <taxon>Oligostraca</taxon>
        <taxon>Ostracoda</taxon>
        <taxon>Podocopa</taxon>
        <taxon>Podocopida</taxon>
        <taxon>Cypridocopina</taxon>
        <taxon>Cypridoidea</taxon>
        <taxon>Cyprididae</taxon>
        <taxon>Notodromas</taxon>
    </lineage>
</organism>
<evidence type="ECO:0000313" key="11">
    <source>
        <dbReference type="EMBL" id="CAD7284170.1"/>
    </source>
</evidence>
<feature type="compositionally biased region" description="Pro residues" evidence="8">
    <location>
        <begin position="511"/>
        <end position="522"/>
    </location>
</feature>
<feature type="domain" description="Peptidase S54 rhomboid" evidence="10">
    <location>
        <begin position="209"/>
        <end position="349"/>
    </location>
</feature>
<evidence type="ECO:0000256" key="7">
    <source>
        <dbReference type="ARBA" id="ARBA00023136"/>
    </source>
</evidence>
<feature type="transmembrane region" description="Helical" evidence="9">
    <location>
        <begin position="247"/>
        <end position="268"/>
    </location>
</feature>
<name>A0A7R9BZR6_9CRUS</name>
<dbReference type="Gene3D" id="1.20.1540.10">
    <property type="entry name" value="Rhomboid-like"/>
    <property type="match status" value="1"/>
</dbReference>
<proteinExistence type="inferred from homology"/>
<evidence type="ECO:0000259" key="10">
    <source>
        <dbReference type="Pfam" id="PF01694"/>
    </source>
</evidence>
<evidence type="ECO:0000313" key="12">
    <source>
        <dbReference type="Proteomes" id="UP000678499"/>
    </source>
</evidence>
<feature type="transmembrane region" description="Helical" evidence="9">
    <location>
        <begin position="280"/>
        <end position="298"/>
    </location>
</feature>
<dbReference type="InterPro" id="IPR035952">
    <property type="entry name" value="Rhomboid-like_sf"/>
</dbReference>
<dbReference type="AlphaFoldDB" id="A0A7R9BZR6"/>
<feature type="compositionally biased region" description="Basic residues" evidence="8">
    <location>
        <begin position="467"/>
        <end position="479"/>
    </location>
</feature>
<evidence type="ECO:0000256" key="1">
    <source>
        <dbReference type="ARBA" id="ARBA00004141"/>
    </source>
</evidence>
<comment type="subcellular location">
    <subcellularLocation>
        <location evidence="1">Membrane</location>
        <topology evidence="1">Multi-pass membrane protein</topology>
    </subcellularLocation>
</comment>
<sequence>LIYQQGCEIFPTVLRSTGLGFMSLVGAAVNTGVPQLVFLGEVYHYSIPYVTFGIMSMVGVVFAAFLPETLNKDLPETVEDSETFGLDQTFWSWNLSPKPGEGPKAEATQESSEGDLASATETYLAKQAPNGVQRVSLKNPSLGFSGLFLLLIDFLMYPGFDRMKHVPPMAICLAIFMTLLHWRAIYPGYEDPWDMCVSAERVLDDGDVACLFLSSFEHAGFLHLFCNMVSFVWTAACLEHSLHPLYFLYLLVSLAWICNLVEIGMAEFTSNYLHDEMARYAYVLFALKILLVCSPATHDKWREGVLLKHLPYPSLSLVTLEFALLHLFVPEASLQSHLAGVIVGMLYVAGPLSIPLNAIWTWATLGWGCCCGQMDQPLFRMLGMQVDESGDVVKAGAITADKHHQQQQQTKGNKVSTFRIIRKYLAGAGEETEAEDDSLSSTEDDFSASEAKEKHKLGTHSKQQCHNNKRLKSALRRRGQSSVVKKVRIVDPPSTKEAGGKKDLSSGRVVHPPPAPKFPPPVTYSTTTSSIRAGITQPYLPVQEFRSNFSHEGHFEGSMPAPEPFPRKEKKLRLSSRGLFSMRRPRSLNDSLKLVKSMLHTGV</sequence>
<dbReference type="InterPro" id="IPR022764">
    <property type="entry name" value="Peptidase_S54_rhomboid_dom"/>
</dbReference>
<dbReference type="InterPro" id="IPR036259">
    <property type="entry name" value="MFS_trans_sf"/>
</dbReference>
<feature type="transmembrane region" description="Helical" evidence="9">
    <location>
        <begin position="221"/>
        <end position="241"/>
    </location>
</feature>
<feature type="transmembrane region" description="Helical" evidence="9">
    <location>
        <begin position="45"/>
        <end position="66"/>
    </location>
</feature>
<protein>
    <recommendedName>
        <fullName evidence="10">Peptidase S54 rhomboid domain-containing protein</fullName>
    </recommendedName>
</protein>
<dbReference type="EMBL" id="CAJPEX010007188">
    <property type="protein sequence ID" value="CAG0924322.1"/>
    <property type="molecule type" value="Genomic_DNA"/>
</dbReference>
<dbReference type="EMBL" id="OA889225">
    <property type="protein sequence ID" value="CAD7284170.1"/>
    <property type="molecule type" value="Genomic_DNA"/>
</dbReference>
<dbReference type="Gene3D" id="1.20.1250.20">
    <property type="entry name" value="MFS general substrate transporter like domains"/>
    <property type="match status" value="1"/>
</dbReference>
<keyword evidence="6 9" id="KW-1133">Transmembrane helix</keyword>
<accession>A0A7R9BZR6</accession>
<dbReference type="SUPFAM" id="SSF144091">
    <property type="entry name" value="Rhomboid-like"/>
    <property type="match status" value="1"/>
</dbReference>
<dbReference type="SUPFAM" id="SSF103473">
    <property type="entry name" value="MFS general substrate transporter"/>
    <property type="match status" value="1"/>
</dbReference>
<feature type="transmembrane region" description="Helical" evidence="9">
    <location>
        <begin position="166"/>
        <end position="185"/>
    </location>
</feature>
<evidence type="ECO:0000256" key="8">
    <source>
        <dbReference type="SAM" id="MobiDB-lite"/>
    </source>
</evidence>
<feature type="transmembrane region" description="Helical" evidence="9">
    <location>
        <begin position="341"/>
        <end position="363"/>
    </location>
</feature>
<keyword evidence="12" id="KW-1185">Reference proteome</keyword>
<dbReference type="GO" id="GO:0006508">
    <property type="term" value="P:proteolysis"/>
    <property type="evidence" value="ECO:0007669"/>
    <property type="project" value="UniProtKB-KW"/>
</dbReference>
<dbReference type="Pfam" id="PF01694">
    <property type="entry name" value="Rhomboid"/>
    <property type="match status" value="1"/>
</dbReference>
<gene>
    <name evidence="11" type="ORF">NMOB1V02_LOCUS11777</name>
</gene>
<feature type="transmembrane region" description="Helical" evidence="9">
    <location>
        <begin position="310"/>
        <end position="329"/>
    </location>
</feature>
<evidence type="ECO:0000256" key="2">
    <source>
        <dbReference type="ARBA" id="ARBA00009045"/>
    </source>
</evidence>
<dbReference type="Proteomes" id="UP000678499">
    <property type="component" value="Unassembled WGS sequence"/>
</dbReference>
<feature type="compositionally biased region" description="Acidic residues" evidence="8">
    <location>
        <begin position="430"/>
        <end position="447"/>
    </location>
</feature>
<keyword evidence="5" id="KW-0378">Hydrolase</keyword>
<dbReference type="GO" id="GO:0004252">
    <property type="term" value="F:serine-type endopeptidase activity"/>
    <property type="evidence" value="ECO:0007669"/>
    <property type="project" value="InterPro"/>
</dbReference>
<feature type="transmembrane region" description="Helical" evidence="9">
    <location>
        <begin position="12"/>
        <end position="33"/>
    </location>
</feature>
<keyword evidence="3" id="KW-0645">Protease</keyword>